<dbReference type="Gene3D" id="3.80.10.10">
    <property type="entry name" value="Ribonuclease Inhibitor"/>
    <property type="match status" value="1"/>
</dbReference>
<dbReference type="EMBL" id="BQFW01000015">
    <property type="protein sequence ID" value="GJJ78375.1"/>
    <property type="molecule type" value="Genomic_DNA"/>
</dbReference>
<evidence type="ECO:0000313" key="3">
    <source>
        <dbReference type="Proteomes" id="UP000827284"/>
    </source>
</evidence>
<reference evidence="2" key="2">
    <citation type="journal article" date="2022" name="Microbiol. Resour. Announc.">
        <title>Whole-Genome Sequence of Entomortierella parvispora E1425, a Mucoromycotan Fungus Associated with Burkholderiaceae-Related Endosymbiotic Bacteria.</title>
        <authorList>
            <person name="Herlambang A."/>
            <person name="Guo Y."/>
            <person name="Takashima Y."/>
            <person name="Narisawa K."/>
            <person name="Ohta H."/>
            <person name="Nishizawa T."/>
        </authorList>
    </citation>
    <scope>NUCLEOTIDE SEQUENCE</scope>
    <source>
        <strain evidence="2">E1425</strain>
    </source>
</reference>
<sequence>MVILDNVHDSRVANVSMQCDDLGVDLEDFYGMFGSLPSFLGQTVEILNSVASFLSRIVAPGESCLKRLIVDPKILTENAQQCILEVINRCMLSELTVRYPDECLDFLVKAASCLNQTELIIHCKVNEFIQVYQRLVGSTFVNADIRRLKLVDNACTIVFEDILNPIFKTIHINNNTPDVVEFSWGVFEILPSDIGYTHRITCAIAEKLNRWSDSFTPHHTDFRVDTTILGDSGIRDMVAVISKSKLTTLRVYCSDGQPVERARRNGFLEEVMPCLGGAYLYVECRVHEFAEMRMFIQGNTPEAYGVLSWYLCDGDRYLASPGCNIPPILDLRGKRGVYYVGEHGVLEDNWDELGNTILSGFEGLQEVIHRSPGLREFAFVCGCDFAYTMSEAALEMLVRNRKIVTELVVTGSEIRSWLRRLACHMPTRAYLPLLTKLKIRSDSNPIDTHETDWVTSIVRHVDSLRELETIHLKNWTMDDVYWERFLGRLAPKVLAELDLSGSNVPKATILEWAAQTSLKKLNLQETSVDPSAMQYLQDAFGSDVMDVKIELSNMHLTTEPNGQKTELFDDWEGYKAEWNFEEDYGIDFGGPFSAPTEHLPAASWVLPPPPKQANDALARPVFYNSSPSIHPRSPQVISAYTSISASDPYASFSQSPTTPTIDQFNLSGPSPPTSAFSSNCGSGERRAPQMLYPTAMCLQEQIASEGSLLSGATAGEDRIRSPHDSYPPPNSPQFWSRLSETLMDHLPKSVAL</sequence>
<dbReference type="SUPFAM" id="SSF52047">
    <property type="entry name" value="RNI-like"/>
    <property type="match status" value="1"/>
</dbReference>
<proteinExistence type="predicted"/>
<accession>A0A9P3HKF3</accession>
<gene>
    <name evidence="2" type="ORF">EMPS_10734</name>
</gene>
<keyword evidence="3" id="KW-1185">Reference proteome</keyword>
<dbReference type="Proteomes" id="UP000827284">
    <property type="component" value="Unassembled WGS sequence"/>
</dbReference>
<organism evidence="2 3">
    <name type="scientific">Entomortierella parvispora</name>
    <dbReference type="NCBI Taxonomy" id="205924"/>
    <lineage>
        <taxon>Eukaryota</taxon>
        <taxon>Fungi</taxon>
        <taxon>Fungi incertae sedis</taxon>
        <taxon>Mucoromycota</taxon>
        <taxon>Mortierellomycotina</taxon>
        <taxon>Mortierellomycetes</taxon>
        <taxon>Mortierellales</taxon>
        <taxon>Mortierellaceae</taxon>
        <taxon>Entomortierella</taxon>
    </lineage>
</organism>
<reference evidence="2" key="1">
    <citation type="submission" date="2021-11" db="EMBL/GenBank/DDBJ databases">
        <authorList>
            <person name="Herlambang A."/>
            <person name="Guo Y."/>
            <person name="Takashima Y."/>
            <person name="Nishizawa T."/>
        </authorList>
    </citation>
    <scope>NUCLEOTIDE SEQUENCE</scope>
    <source>
        <strain evidence="2">E1425</strain>
    </source>
</reference>
<comment type="caution">
    <text evidence="2">The sequence shown here is derived from an EMBL/GenBank/DDBJ whole genome shotgun (WGS) entry which is preliminary data.</text>
</comment>
<feature type="compositionally biased region" description="Polar residues" evidence="1">
    <location>
        <begin position="648"/>
        <end position="681"/>
    </location>
</feature>
<feature type="region of interest" description="Disordered" evidence="1">
    <location>
        <begin position="648"/>
        <end position="682"/>
    </location>
</feature>
<evidence type="ECO:0000256" key="1">
    <source>
        <dbReference type="SAM" id="MobiDB-lite"/>
    </source>
</evidence>
<evidence type="ECO:0000313" key="2">
    <source>
        <dbReference type="EMBL" id="GJJ78375.1"/>
    </source>
</evidence>
<protein>
    <submittedName>
        <fullName evidence="2">Uncharacterized protein</fullName>
    </submittedName>
</protein>
<dbReference type="AlphaFoldDB" id="A0A9P3HKF3"/>
<dbReference type="InterPro" id="IPR032675">
    <property type="entry name" value="LRR_dom_sf"/>
</dbReference>
<name>A0A9P3HKF3_9FUNG</name>